<feature type="domain" description="TonB-dependent receptor-like beta-barrel" evidence="10">
    <location>
        <begin position="221"/>
        <end position="595"/>
    </location>
</feature>
<keyword evidence="5" id="KW-0408">Iron</keyword>
<dbReference type="InterPro" id="IPR036942">
    <property type="entry name" value="Beta-barrel_TonB_sf"/>
</dbReference>
<keyword evidence="4" id="KW-0812">Transmembrane</keyword>
<evidence type="ECO:0000256" key="1">
    <source>
        <dbReference type="ARBA" id="ARBA00004571"/>
    </source>
</evidence>
<reference evidence="12" key="1">
    <citation type="submission" date="2015-10" db="EMBL/GenBank/DDBJ databases">
        <authorList>
            <person name="Gilbert D.G."/>
        </authorList>
    </citation>
    <scope>NUCLEOTIDE SEQUENCE</scope>
</reference>
<sequence length="672" mass="71903">MAEEQADIVVTAQKRSERLQNVPISISVLGGDKLDGQSTGGVTDALRSVAGLSITSTAQGGATQLTIRGVAAAGATLSGSSTAAYYIDSVPFGLVKSAILPDTNAYDMARVEVLRGPQGTLYGANSLAGVVRLITNDANLDKFELKTRAGLSATEGGAMSYRGDIAVNMPLVPGKLALRVVAGAEDAGGWIDQPAQNKRNANDQKSRYFRAKLNAQLTDEFSVGLSAWISRIDQDAPNYADGNGNQSSPVPLPQTLNFDAYSAKLGYELPGVSISSATSYLQFTNLSQRDYTSLGAGQRLFTEIRSKVFTEELLLNSTGSGSLKWSLGGFYRDATDLLHQTLFVLPAPINTNDKSKSFAVFGQLTQSFMDGKLELTGGLRYFNDRVSQIELTPTTGVPTQPLVSRTETFDAITPRVVLTYLPSRTFTAYASYSQGFRSGFNQSPSVIAAAPDLPSVKADKLHNYEIGAKGSVLDGRLSFDAALFYIKWNDIQQNLTLRYLGAPIAASVNGPSASGFGVDLSLTARPAPGFAIGGTYSWSGLKLDQQVVSNLTVLFKKGERLSFSPEHTASGFADYNFALGGGGLEGRLEGSINYRSAIPARALVAGISRLYVSDAPLTARAAFSIKSPANWTTTFFIENITNDHSVLQPPSDISLFMRQRPRTVGLQFEFHL</sequence>
<dbReference type="Gene3D" id="2.40.170.20">
    <property type="entry name" value="TonB-dependent receptor, beta-barrel domain"/>
    <property type="match status" value="1"/>
</dbReference>
<evidence type="ECO:0000259" key="10">
    <source>
        <dbReference type="Pfam" id="PF00593"/>
    </source>
</evidence>
<organism evidence="12">
    <name type="scientific">hydrothermal vent metagenome</name>
    <dbReference type="NCBI Taxonomy" id="652676"/>
    <lineage>
        <taxon>unclassified sequences</taxon>
        <taxon>metagenomes</taxon>
        <taxon>ecological metagenomes</taxon>
    </lineage>
</organism>
<keyword evidence="6" id="KW-0406">Ion transport</keyword>
<name>A0A160TNX4_9ZZZZ</name>
<evidence type="ECO:0000259" key="11">
    <source>
        <dbReference type="Pfam" id="PF07715"/>
    </source>
</evidence>
<evidence type="ECO:0000256" key="3">
    <source>
        <dbReference type="ARBA" id="ARBA00022496"/>
    </source>
</evidence>
<keyword evidence="7" id="KW-0798">TonB box</keyword>
<dbReference type="GO" id="GO:0009279">
    <property type="term" value="C:cell outer membrane"/>
    <property type="evidence" value="ECO:0007669"/>
    <property type="project" value="UniProtKB-SubCell"/>
</dbReference>
<evidence type="ECO:0000256" key="6">
    <source>
        <dbReference type="ARBA" id="ARBA00023065"/>
    </source>
</evidence>
<gene>
    <name evidence="12" type="ORF">MGWOODY_Smn2616</name>
</gene>
<evidence type="ECO:0000256" key="8">
    <source>
        <dbReference type="ARBA" id="ARBA00023136"/>
    </source>
</evidence>
<evidence type="ECO:0000313" key="12">
    <source>
        <dbReference type="EMBL" id="CUS45624.1"/>
    </source>
</evidence>
<comment type="subcellular location">
    <subcellularLocation>
        <location evidence="1">Cell outer membrane</location>
        <topology evidence="1">Multi-pass membrane protein</topology>
    </subcellularLocation>
</comment>
<dbReference type="CDD" id="cd01347">
    <property type="entry name" value="ligand_gated_channel"/>
    <property type="match status" value="1"/>
</dbReference>
<dbReference type="PANTHER" id="PTHR32552:SF81">
    <property type="entry name" value="TONB-DEPENDENT OUTER MEMBRANE RECEPTOR"/>
    <property type="match status" value="1"/>
</dbReference>
<dbReference type="Pfam" id="PF00593">
    <property type="entry name" value="TonB_dep_Rec_b-barrel"/>
    <property type="match status" value="1"/>
</dbReference>
<proteinExistence type="predicted"/>
<dbReference type="InterPro" id="IPR012910">
    <property type="entry name" value="Plug_dom"/>
</dbReference>
<keyword evidence="3" id="KW-0410">Iron transport</keyword>
<evidence type="ECO:0000256" key="2">
    <source>
        <dbReference type="ARBA" id="ARBA00022448"/>
    </source>
</evidence>
<dbReference type="PANTHER" id="PTHR32552">
    <property type="entry name" value="FERRICHROME IRON RECEPTOR-RELATED"/>
    <property type="match status" value="1"/>
</dbReference>
<dbReference type="InterPro" id="IPR039426">
    <property type="entry name" value="TonB-dep_rcpt-like"/>
</dbReference>
<keyword evidence="12" id="KW-0675">Receptor</keyword>
<evidence type="ECO:0000256" key="7">
    <source>
        <dbReference type="ARBA" id="ARBA00023077"/>
    </source>
</evidence>
<dbReference type="SUPFAM" id="SSF56935">
    <property type="entry name" value="Porins"/>
    <property type="match status" value="1"/>
</dbReference>
<evidence type="ECO:0000256" key="5">
    <source>
        <dbReference type="ARBA" id="ARBA00023004"/>
    </source>
</evidence>
<dbReference type="GO" id="GO:0006826">
    <property type="term" value="P:iron ion transport"/>
    <property type="evidence" value="ECO:0007669"/>
    <property type="project" value="UniProtKB-KW"/>
</dbReference>
<keyword evidence="9" id="KW-0998">Cell outer membrane</keyword>
<dbReference type="EMBL" id="CZQE01000283">
    <property type="protein sequence ID" value="CUS45624.1"/>
    <property type="molecule type" value="Genomic_DNA"/>
</dbReference>
<protein>
    <submittedName>
        <fullName evidence="12">Outer membrane receptor proteins, mostly Fe transport</fullName>
    </submittedName>
</protein>
<dbReference type="AlphaFoldDB" id="A0A160TNX4"/>
<keyword evidence="8" id="KW-0472">Membrane</keyword>
<feature type="domain" description="TonB-dependent receptor plug" evidence="11">
    <location>
        <begin position="19"/>
        <end position="130"/>
    </location>
</feature>
<dbReference type="Pfam" id="PF07715">
    <property type="entry name" value="Plug"/>
    <property type="match status" value="1"/>
</dbReference>
<evidence type="ECO:0000256" key="9">
    <source>
        <dbReference type="ARBA" id="ARBA00023237"/>
    </source>
</evidence>
<evidence type="ECO:0000256" key="4">
    <source>
        <dbReference type="ARBA" id="ARBA00022692"/>
    </source>
</evidence>
<accession>A0A160TNX4</accession>
<keyword evidence="2" id="KW-0813">Transport</keyword>
<dbReference type="PROSITE" id="PS52016">
    <property type="entry name" value="TONB_DEPENDENT_REC_3"/>
    <property type="match status" value="1"/>
</dbReference>
<dbReference type="InterPro" id="IPR000531">
    <property type="entry name" value="Beta-barrel_TonB"/>
</dbReference>